<dbReference type="EMBL" id="JAHKKG010000005">
    <property type="protein sequence ID" value="MBU2665490.1"/>
    <property type="molecule type" value="Genomic_DNA"/>
</dbReference>
<keyword evidence="2" id="KW-1185">Reference proteome</keyword>
<protein>
    <submittedName>
        <fullName evidence="1">Uncharacterized protein</fullName>
    </submittedName>
</protein>
<comment type="caution">
    <text evidence="1">The sequence shown here is derived from an EMBL/GenBank/DDBJ whole genome shotgun (WGS) entry which is preliminary data.</text>
</comment>
<evidence type="ECO:0000313" key="1">
    <source>
        <dbReference type="EMBL" id="MBU2665490.1"/>
    </source>
</evidence>
<reference evidence="1 2" key="1">
    <citation type="submission" date="2021-06" db="EMBL/GenBank/DDBJ databases">
        <title>Actinoplanes lichenicola sp. nov., and Actinoplanes ovalisporus sp. nov., isolated from lichen in Thailand.</title>
        <authorList>
            <person name="Saeng-In P."/>
            <person name="Kanchanasin P."/>
            <person name="Yuki M."/>
            <person name="Kudo T."/>
            <person name="Ohkuma M."/>
            <person name="Phongsopitanun W."/>
            <person name="Tanasupawat S."/>
        </authorList>
    </citation>
    <scope>NUCLEOTIDE SEQUENCE [LARGE SCALE GENOMIC DNA]</scope>
    <source>
        <strain evidence="1 2">NBRC 110975</strain>
    </source>
</reference>
<sequence length="123" mass="12730">MADFSIPSGSYSKIAAKGRKIRTRPSYAALALKGQVAHKADVVAPAGNVAVDALAKSTVGAVDGSPDGFGQFVDWNSDLDFGMVAFISASNNFGIGVNGFRDGDTIEIVYALGVATFAKEVKN</sequence>
<gene>
    <name evidence="1" type="ORF">KOI35_18440</name>
</gene>
<dbReference type="RefSeq" id="WP_215788682.1">
    <property type="nucleotide sequence ID" value="NZ_JAHKKG010000005.1"/>
</dbReference>
<proteinExistence type="predicted"/>
<evidence type="ECO:0000313" key="2">
    <source>
        <dbReference type="Proteomes" id="UP001519654"/>
    </source>
</evidence>
<organism evidence="1 2">
    <name type="scientific">Paractinoplanes bogorensis</name>
    <dbReference type="NCBI Taxonomy" id="1610840"/>
    <lineage>
        <taxon>Bacteria</taxon>
        <taxon>Bacillati</taxon>
        <taxon>Actinomycetota</taxon>
        <taxon>Actinomycetes</taxon>
        <taxon>Micromonosporales</taxon>
        <taxon>Micromonosporaceae</taxon>
        <taxon>Paractinoplanes</taxon>
    </lineage>
</organism>
<dbReference type="Proteomes" id="UP001519654">
    <property type="component" value="Unassembled WGS sequence"/>
</dbReference>
<accession>A0ABS5YTU6</accession>
<name>A0ABS5YTU6_9ACTN</name>